<proteinExistence type="predicted"/>
<evidence type="ECO:0000313" key="5">
    <source>
        <dbReference type="Proteomes" id="UP000556084"/>
    </source>
</evidence>
<keyword evidence="1" id="KW-0723">Serine/threonine-protein kinase</keyword>
<keyword evidence="4" id="KW-0418">Kinase</keyword>
<dbReference type="GO" id="GO:0004674">
    <property type="term" value="F:protein serine/threonine kinase activity"/>
    <property type="evidence" value="ECO:0007669"/>
    <property type="project" value="UniProtKB-KW"/>
</dbReference>
<dbReference type="AlphaFoldDB" id="A0A7W7LS63"/>
<comment type="caution">
    <text evidence="4">The sequence shown here is derived from an EMBL/GenBank/DDBJ whole genome shotgun (WGS) entry which is preliminary data.</text>
</comment>
<gene>
    <name evidence="4" type="ORF">FHS39_004410</name>
</gene>
<keyword evidence="5" id="KW-1185">Reference proteome</keyword>
<feature type="domain" description="Histidine kinase/HSP90-like ATPase" evidence="3">
    <location>
        <begin position="35"/>
        <end position="157"/>
    </location>
</feature>
<feature type="compositionally biased region" description="Pro residues" evidence="2">
    <location>
        <begin position="1"/>
        <end position="20"/>
    </location>
</feature>
<dbReference type="EMBL" id="JACHJH010000007">
    <property type="protein sequence ID" value="MBB4895332.1"/>
    <property type="molecule type" value="Genomic_DNA"/>
</dbReference>
<feature type="region of interest" description="Disordered" evidence="2">
    <location>
        <begin position="1"/>
        <end position="25"/>
    </location>
</feature>
<name>A0A7W7LS63_9ACTN</name>
<dbReference type="RefSeq" id="WP_184351136.1">
    <property type="nucleotide sequence ID" value="NZ_JACHJH010000007.1"/>
</dbReference>
<organism evidence="4 5">
    <name type="scientific">Streptomyces olivoverticillatus</name>
    <dbReference type="NCBI Taxonomy" id="66427"/>
    <lineage>
        <taxon>Bacteria</taxon>
        <taxon>Bacillati</taxon>
        <taxon>Actinomycetota</taxon>
        <taxon>Actinomycetes</taxon>
        <taxon>Kitasatosporales</taxon>
        <taxon>Streptomycetaceae</taxon>
        <taxon>Streptomyces</taxon>
    </lineage>
</organism>
<dbReference type="PANTHER" id="PTHR35526:SF3">
    <property type="entry name" value="ANTI-SIGMA-F FACTOR RSBW"/>
    <property type="match status" value="1"/>
</dbReference>
<dbReference type="PANTHER" id="PTHR35526">
    <property type="entry name" value="ANTI-SIGMA-F FACTOR RSBW-RELATED"/>
    <property type="match status" value="1"/>
</dbReference>
<sequence>MEIPGGVPPGPGRTPPPPETAGPGECAATWRYTAPALDRSVPGARQAVRDLIRRRRVPLHDDALHGLLLIVSELVTNAVQHAALLSPELAVEVSIGPSWVKVAVEDDHPCRPRPVRVHAGEEPRTGGRGLLLVQAIVAEAGGRYDVERTASGGKVVWAALPLPPSVTSPPRPR</sequence>
<dbReference type="CDD" id="cd16936">
    <property type="entry name" value="HATPase_RsbW-like"/>
    <property type="match status" value="1"/>
</dbReference>
<dbReference type="Proteomes" id="UP000556084">
    <property type="component" value="Unassembled WGS sequence"/>
</dbReference>
<keyword evidence="4" id="KW-0808">Transferase</keyword>
<dbReference type="InterPro" id="IPR036890">
    <property type="entry name" value="HATPase_C_sf"/>
</dbReference>
<dbReference type="Pfam" id="PF13581">
    <property type="entry name" value="HATPase_c_2"/>
    <property type="match status" value="1"/>
</dbReference>
<protein>
    <submittedName>
        <fullName evidence="4">Two-component sensor histidine kinase</fullName>
    </submittedName>
</protein>
<dbReference type="InterPro" id="IPR003594">
    <property type="entry name" value="HATPase_dom"/>
</dbReference>
<reference evidence="4 5" key="1">
    <citation type="submission" date="2020-08" db="EMBL/GenBank/DDBJ databases">
        <title>Genomic Encyclopedia of Type Strains, Phase III (KMG-III): the genomes of soil and plant-associated and newly described type strains.</title>
        <authorList>
            <person name="Whitman W."/>
        </authorList>
    </citation>
    <scope>NUCLEOTIDE SEQUENCE [LARGE SCALE GENOMIC DNA]</scope>
    <source>
        <strain evidence="4 5">CECT 3266</strain>
    </source>
</reference>
<evidence type="ECO:0000256" key="2">
    <source>
        <dbReference type="SAM" id="MobiDB-lite"/>
    </source>
</evidence>
<evidence type="ECO:0000313" key="4">
    <source>
        <dbReference type="EMBL" id="MBB4895332.1"/>
    </source>
</evidence>
<evidence type="ECO:0000259" key="3">
    <source>
        <dbReference type="Pfam" id="PF13581"/>
    </source>
</evidence>
<dbReference type="SUPFAM" id="SSF55874">
    <property type="entry name" value="ATPase domain of HSP90 chaperone/DNA topoisomerase II/histidine kinase"/>
    <property type="match status" value="1"/>
</dbReference>
<dbReference type="Gene3D" id="3.30.565.10">
    <property type="entry name" value="Histidine kinase-like ATPase, C-terminal domain"/>
    <property type="match status" value="1"/>
</dbReference>
<evidence type="ECO:0000256" key="1">
    <source>
        <dbReference type="ARBA" id="ARBA00022527"/>
    </source>
</evidence>
<dbReference type="InterPro" id="IPR050267">
    <property type="entry name" value="Anti-sigma-factor_SerPK"/>
</dbReference>
<accession>A0A7W7LS63</accession>